<protein>
    <submittedName>
        <fullName evidence="2">Uncharacterized protein</fullName>
    </submittedName>
</protein>
<accession>A0A8H3VHM5</accession>
<sequence length="120" mass="13135">MGTAQSKPEPSPQSKKKHTARPPPNAKSEQETLAQMVERIRAANAREEKADRKRKAKAMKAKLDIPSLLSPSLASASASGPLGFQSQVLEMYAARSQLLQREVNRMADTIAELERSGDVH</sequence>
<dbReference type="AlphaFoldDB" id="A0A8H3VHM5"/>
<dbReference type="EMBL" id="WNWR01000143">
    <property type="protein sequence ID" value="KAE9990302.1"/>
    <property type="molecule type" value="Genomic_DNA"/>
</dbReference>
<evidence type="ECO:0000256" key="1">
    <source>
        <dbReference type="SAM" id="MobiDB-lite"/>
    </source>
</evidence>
<reference evidence="2 3" key="1">
    <citation type="submission" date="2019-07" db="EMBL/GenBank/DDBJ databases">
        <title>Venturia inaequalis Genome Resource.</title>
        <authorList>
            <person name="Lichtner F.J."/>
        </authorList>
    </citation>
    <scope>NUCLEOTIDE SEQUENCE [LARGE SCALE GENOMIC DNA]</scope>
    <source>
        <strain evidence="2 3">DMI_063113</strain>
    </source>
</reference>
<keyword evidence="3" id="KW-1185">Reference proteome</keyword>
<gene>
    <name evidence="2" type="ORF">EG327_001586</name>
</gene>
<evidence type="ECO:0000313" key="2">
    <source>
        <dbReference type="EMBL" id="KAE9990302.1"/>
    </source>
</evidence>
<dbReference type="Proteomes" id="UP000490939">
    <property type="component" value="Unassembled WGS sequence"/>
</dbReference>
<feature type="region of interest" description="Disordered" evidence="1">
    <location>
        <begin position="1"/>
        <end position="30"/>
    </location>
</feature>
<name>A0A8H3VHM5_VENIN</name>
<proteinExistence type="predicted"/>
<organism evidence="2 3">
    <name type="scientific">Venturia inaequalis</name>
    <name type="common">Apple scab fungus</name>
    <dbReference type="NCBI Taxonomy" id="5025"/>
    <lineage>
        <taxon>Eukaryota</taxon>
        <taxon>Fungi</taxon>
        <taxon>Dikarya</taxon>
        <taxon>Ascomycota</taxon>
        <taxon>Pezizomycotina</taxon>
        <taxon>Dothideomycetes</taxon>
        <taxon>Pleosporomycetidae</taxon>
        <taxon>Venturiales</taxon>
        <taxon>Venturiaceae</taxon>
        <taxon>Venturia</taxon>
    </lineage>
</organism>
<comment type="caution">
    <text evidence="2">The sequence shown here is derived from an EMBL/GenBank/DDBJ whole genome shotgun (WGS) entry which is preliminary data.</text>
</comment>
<evidence type="ECO:0000313" key="3">
    <source>
        <dbReference type="Proteomes" id="UP000490939"/>
    </source>
</evidence>